<dbReference type="GeneID" id="77808326"/>
<keyword evidence="3" id="KW-1185">Reference proteome</keyword>
<gene>
    <name evidence="2" type="ORF">PtA15_3A460</name>
</gene>
<feature type="region of interest" description="Disordered" evidence="1">
    <location>
        <begin position="15"/>
        <end position="66"/>
    </location>
</feature>
<dbReference type="EMBL" id="CP110423">
    <property type="protein sequence ID" value="WAQ83093.1"/>
    <property type="molecule type" value="Genomic_DNA"/>
</dbReference>
<proteinExistence type="predicted"/>
<evidence type="ECO:0000313" key="2">
    <source>
        <dbReference type="EMBL" id="WAQ83093.1"/>
    </source>
</evidence>
<evidence type="ECO:0000256" key="1">
    <source>
        <dbReference type="SAM" id="MobiDB-lite"/>
    </source>
</evidence>
<name>A0ABY7CCZ3_9BASI</name>
<protein>
    <recommendedName>
        <fullName evidence="4">Ribosome assembly protein 3</fullName>
    </recommendedName>
</protein>
<evidence type="ECO:0008006" key="4">
    <source>
        <dbReference type="Google" id="ProtNLM"/>
    </source>
</evidence>
<dbReference type="RefSeq" id="XP_053018648.1">
    <property type="nucleotide sequence ID" value="XM_053167431.1"/>
</dbReference>
<sequence>MVDVTCAKLKNSKNAARNKNHVEDGVVPQREEEERPEGQQDERSGSERGVAPGIEPVKKSAENDLQFEEDEIIKTTLKGKNIVEDDFVKYMKAVPDTPSTGQPDTRSKLVDQALLALGGRNSN</sequence>
<feature type="compositionally biased region" description="Basic and acidic residues" evidence="1">
    <location>
        <begin position="20"/>
        <end position="46"/>
    </location>
</feature>
<organism evidence="2 3">
    <name type="scientific">Puccinia triticina</name>
    <dbReference type="NCBI Taxonomy" id="208348"/>
    <lineage>
        <taxon>Eukaryota</taxon>
        <taxon>Fungi</taxon>
        <taxon>Dikarya</taxon>
        <taxon>Basidiomycota</taxon>
        <taxon>Pucciniomycotina</taxon>
        <taxon>Pucciniomycetes</taxon>
        <taxon>Pucciniales</taxon>
        <taxon>Pucciniaceae</taxon>
        <taxon>Puccinia</taxon>
    </lineage>
</organism>
<evidence type="ECO:0000313" key="3">
    <source>
        <dbReference type="Proteomes" id="UP001164743"/>
    </source>
</evidence>
<accession>A0ABY7CCZ3</accession>
<dbReference type="Proteomes" id="UP001164743">
    <property type="component" value="Chromosome 3A"/>
</dbReference>
<reference evidence="2" key="1">
    <citation type="submission" date="2022-10" db="EMBL/GenBank/DDBJ databases">
        <title>Puccinia triticina Genome sequencing and assembly.</title>
        <authorList>
            <person name="Li C."/>
        </authorList>
    </citation>
    <scope>NUCLEOTIDE SEQUENCE</scope>
    <source>
        <strain evidence="2">Pt15</strain>
    </source>
</reference>